<protein>
    <submittedName>
        <fullName evidence="5">30S ribosomal protein S3</fullName>
    </submittedName>
</protein>
<dbReference type="GO" id="GO:0006412">
    <property type="term" value="P:translation"/>
    <property type="evidence" value="ECO:0007669"/>
    <property type="project" value="InterPro"/>
</dbReference>
<dbReference type="InterPro" id="IPR001351">
    <property type="entry name" value="Ribosomal_uS3_C"/>
</dbReference>
<dbReference type="GO" id="GO:0003735">
    <property type="term" value="F:structural constituent of ribosome"/>
    <property type="evidence" value="ECO:0007669"/>
    <property type="project" value="InterPro"/>
</dbReference>
<dbReference type="Pfam" id="PF00189">
    <property type="entry name" value="Ribosomal_S3_C"/>
    <property type="match status" value="1"/>
</dbReference>
<evidence type="ECO:0000256" key="3">
    <source>
        <dbReference type="ARBA" id="ARBA00023274"/>
    </source>
</evidence>
<evidence type="ECO:0000256" key="2">
    <source>
        <dbReference type="ARBA" id="ARBA00022980"/>
    </source>
</evidence>
<keyword evidence="2 5" id="KW-0689">Ribosomal protein</keyword>
<gene>
    <name evidence="5" type="primary">rps3</name>
    <name evidence="5" type="ORF">CDCH_SybilCave_029</name>
</gene>
<dbReference type="InterPro" id="IPR036419">
    <property type="entry name" value="Ribosomal_S3_C_sf"/>
</dbReference>
<dbReference type="RefSeq" id="YP_010007637.1">
    <property type="nucleotide sequence ID" value="NC_053319.1"/>
</dbReference>
<dbReference type="GeneID" id="63062109"/>
<evidence type="ECO:0000313" key="5">
    <source>
        <dbReference type="EMBL" id="QNR39804.1"/>
    </source>
</evidence>
<proteinExistence type="inferred from homology"/>
<name>A0A7H0WB75_9RHOD</name>
<comment type="similarity">
    <text evidence="1">Belongs to the universal ribosomal protein uS3 family.</text>
</comment>
<dbReference type="GO" id="GO:1990904">
    <property type="term" value="C:ribonucleoprotein complex"/>
    <property type="evidence" value="ECO:0007669"/>
    <property type="project" value="UniProtKB-KW"/>
</dbReference>
<dbReference type="SUPFAM" id="SSF54821">
    <property type="entry name" value="Ribosomal protein S3 C-terminal domain"/>
    <property type="match status" value="1"/>
</dbReference>
<evidence type="ECO:0000259" key="4">
    <source>
        <dbReference type="Pfam" id="PF00189"/>
    </source>
</evidence>
<accession>A0A7H0WB75</accession>
<reference evidence="5" key="1">
    <citation type="journal article" date="2020" name="BMC Evol. Biol.">
        <title>Potential causes and consequences of rapid mitochondrial genome evolution in thermoacidophilic Galdieria (Rhodophyta).</title>
        <authorList>
            <person name="Cho C.H."/>
            <person name="Park S.I."/>
            <person name="Ciniglia C."/>
            <person name="Yang E.C."/>
            <person name="Graf L."/>
            <person name="Bhattacharya D."/>
            <person name="Yoon H.S."/>
        </authorList>
    </citation>
    <scope>NUCLEOTIDE SEQUENCE</scope>
</reference>
<dbReference type="AlphaFoldDB" id="A0A7H0WB75"/>
<dbReference type="Gene3D" id="3.30.1140.32">
    <property type="entry name" value="Ribosomal protein S3, C-terminal domain"/>
    <property type="match status" value="1"/>
</dbReference>
<organism evidence="5">
    <name type="scientific">Cavernulicola chilensis</name>
    <dbReference type="NCBI Taxonomy" id="3028028"/>
    <lineage>
        <taxon>Eukaryota</taxon>
        <taxon>Rhodophyta</taxon>
        <taxon>Bangiophyceae</taxon>
        <taxon>Cavernulicolales</taxon>
        <taxon>Cavernulicolaceae</taxon>
        <taxon>Cavernulicola</taxon>
    </lineage>
</organism>
<dbReference type="EMBL" id="MT270117">
    <property type="protein sequence ID" value="QNR39804.1"/>
    <property type="molecule type" value="Genomic_DNA"/>
</dbReference>
<evidence type="ECO:0000256" key="1">
    <source>
        <dbReference type="ARBA" id="ARBA00010761"/>
    </source>
</evidence>
<keyword evidence="5" id="KW-0496">Mitochondrion</keyword>
<dbReference type="SUPFAM" id="SSF54814">
    <property type="entry name" value="Prokaryotic type KH domain (KH-domain type II)"/>
    <property type="match status" value="1"/>
</dbReference>
<dbReference type="InterPro" id="IPR009019">
    <property type="entry name" value="KH_sf_prok-type"/>
</dbReference>
<dbReference type="GO" id="GO:0003723">
    <property type="term" value="F:RNA binding"/>
    <property type="evidence" value="ECO:0007669"/>
    <property type="project" value="InterPro"/>
</dbReference>
<dbReference type="GO" id="GO:0005840">
    <property type="term" value="C:ribosome"/>
    <property type="evidence" value="ECO:0007669"/>
    <property type="project" value="UniProtKB-KW"/>
</dbReference>
<sequence>MGQKANTNALRRGSLFTWEDTWYSANYPELSHDNIKIREYLRRMMHAHSCVLGECRISVHTEEVHIYISFLRISDSTKVSAQAYGKVSRQARTCGEPGSPPWGEIQRILQSRLEIPIELDYREDVEVFSNVNFLAGTLRYGIEAGGSAQLVMQELRGYFEEVRERGCPFVLADAYGAGYYYLKGIKITCLGRLSGSQNAMASKESEFVGLIPTNFQRGHIRYSTQQAYTIRGTCGIKVWLFYKRKS</sequence>
<feature type="domain" description="Small ribosomal subunit protein uS3 C-terminal" evidence="4">
    <location>
        <begin position="183"/>
        <end position="240"/>
    </location>
</feature>
<geneLocation type="mitochondrion" evidence="5"/>
<keyword evidence="3" id="KW-0687">Ribonucleoprotein</keyword>